<evidence type="ECO:0000313" key="3">
    <source>
        <dbReference type="EMBL" id="GEO84493.1"/>
    </source>
</evidence>
<sequence>MTSVSSSSGASSLYSSSISSLDTNGDGVISADELAAAESGNQRTQNPTVSSDSAASGPISQVTGGFMALLLSGDNSGLSDEQQKSSSDMFASMDTDGDGKVTEAEFVASRPDDVSEENATAFFAKLDGEGTGTLTEEQFVSAMEANRPDGPPPSPVGEASASDSESETVSLLDVLAEMQQVIAAYAANGGETAAETADSKITL</sequence>
<proteinExistence type="predicted"/>
<reference evidence="3 4" key="1">
    <citation type="submission" date="2019-07" db="EMBL/GenBank/DDBJ databases">
        <title>Whole genome shotgun sequence of Rhizobium naphthalenivorans NBRC 107585.</title>
        <authorList>
            <person name="Hosoyama A."/>
            <person name="Uohara A."/>
            <person name="Ohji S."/>
            <person name="Ichikawa N."/>
        </authorList>
    </citation>
    <scope>NUCLEOTIDE SEQUENCE [LARGE SCALE GENOMIC DNA]</scope>
    <source>
        <strain evidence="3 4">NBRC 107585</strain>
    </source>
</reference>
<dbReference type="OrthoDB" id="8401938at2"/>
<dbReference type="PROSITE" id="PS50222">
    <property type="entry name" value="EF_HAND_2"/>
    <property type="match status" value="1"/>
</dbReference>
<dbReference type="SUPFAM" id="SSF47473">
    <property type="entry name" value="EF-hand"/>
    <property type="match status" value="1"/>
</dbReference>
<feature type="region of interest" description="Disordered" evidence="1">
    <location>
        <begin position="1"/>
        <end position="58"/>
    </location>
</feature>
<feature type="region of interest" description="Disordered" evidence="1">
    <location>
        <begin position="141"/>
        <end position="168"/>
    </location>
</feature>
<dbReference type="Pfam" id="PF13202">
    <property type="entry name" value="EF-hand_5"/>
    <property type="match status" value="2"/>
</dbReference>
<dbReference type="CDD" id="cd00051">
    <property type="entry name" value="EFh"/>
    <property type="match status" value="1"/>
</dbReference>
<dbReference type="GO" id="GO:0005509">
    <property type="term" value="F:calcium ion binding"/>
    <property type="evidence" value="ECO:0007669"/>
    <property type="project" value="InterPro"/>
</dbReference>
<keyword evidence="4" id="KW-1185">Reference proteome</keyword>
<feature type="region of interest" description="Disordered" evidence="1">
    <location>
        <begin position="70"/>
        <end position="102"/>
    </location>
</feature>
<dbReference type="Gene3D" id="1.10.238.10">
    <property type="entry name" value="EF-hand"/>
    <property type="match status" value="1"/>
</dbReference>
<dbReference type="InterPro" id="IPR011992">
    <property type="entry name" value="EF-hand-dom_pair"/>
</dbReference>
<protein>
    <recommendedName>
        <fullName evidence="2">EF-hand domain-containing protein</fullName>
    </recommendedName>
</protein>
<feature type="compositionally biased region" description="Low complexity" evidence="1">
    <location>
        <begin position="1"/>
        <end position="20"/>
    </location>
</feature>
<dbReference type="InterPro" id="IPR018247">
    <property type="entry name" value="EF_Hand_1_Ca_BS"/>
</dbReference>
<accession>A0A512HGB6</accession>
<evidence type="ECO:0000313" key="4">
    <source>
        <dbReference type="Proteomes" id="UP000321717"/>
    </source>
</evidence>
<feature type="compositionally biased region" description="Low complexity" evidence="1">
    <location>
        <begin position="70"/>
        <end position="80"/>
    </location>
</feature>
<comment type="caution">
    <text evidence="3">The sequence shown here is derived from an EMBL/GenBank/DDBJ whole genome shotgun (WGS) entry which is preliminary data.</text>
</comment>
<feature type="compositionally biased region" description="Polar residues" evidence="1">
    <location>
        <begin position="39"/>
        <end position="58"/>
    </location>
</feature>
<dbReference type="EMBL" id="BJZP01000005">
    <property type="protein sequence ID" value="GEO84493.1"/>
    <property type="molecule type" value="Genomic_DNA"/>
</dbReference>
<dbReference type="AlphaFoldDB" id="A0A512HGB6"/>
<dbReference type="RefSeq" id="WP_147179271.1">
    <property type="nucleotide sequence ID" value="NZ_BJZP01000005.1"/>
</dbReference>
<organism evidence="3 4">
    <name type="scientific">Ciceribacter naphthalenivorans</name>
    <dbReference type="NCBI Taxonomy" id="1118451"/>
    <lineage>
        <taxon>Bacteria</taxon>
        <taxon>Pseudomonadati</taxon>
        <taxon>Pseudomonadota</taxon>
        <taxon>Alphaproteobacteria</taxon>
        <taxon>Hyphomicrobiales</taxon>
        <taxon>Rhizobiaceae</taxon>
        <taxon>Ciceribacter</taxon>
    </lineage>
</organism>
<dbReference type="Proteomes" id="UP000321717">
    <property type="component" value="Unassembled WGS sequence"/>
</dbReference>
<evidence type="ECO:0000259" key="2">
    <source>
        <dbReference type="PROSITE" id="PS50222"/>
    </source>
</evidence>
<feature type="domain" description="EF-hand" evidence="2">
    <location>
        <begin position="81"/>
        <end position="116"/>
    </location>
</feature>
<gene>
    <name evidence="3" type="ORF">RNA01_14250</name>
</gene>
<name>A0A512HGB6_9HYPH</name>
<evidence type="ECO:0000256" key="1">
    <source>
        <dbReference type="SAM" id="MobiDB-lite"/>
    </source>
</evidence>
<dbReference type="InterPro" id="IPR002048">
    <property type="entry name" value="EF_hand_dom"/>
</dbReference>
<dbReference type="PROSITE" id="PS00018">
    <property type="entry name" value="EF_HAND_1"/>
    <property type="match status" value="2"/>
</dbReference>